<sequence length="57" mass="6643">MFWPVLLPEQKLAMDKQFHFAEQIQKVGPITHIRFNIIPDGGVSRLRLWGRLADKQA</sequence>
<accession>A0A5E4ZF56</accession>
<name>A0A5E4ZF56_9BURK</name>
<dbReference type="AlphaFoldDB" id="A0A5E4ZF56"/>
<evidence type="ECO:0000313" key="3">
    <source>
        <dbReference type="Proteomes" id="UP000414233"/>
    </source>
</evidence>
<dbReference type="EC" id="3.5.3.4" evidence="2"/>
<dbReference type="InterPro" id="IPR008979">
    <property type="entry name" value="Galactose-bd-like_sf"/>
</dbReference>
<dbReference type="GO" id="GO:0004037">
    <property type="term" value="F:allantoicase activity"/>
    <property type="evidence" value="ECO:0007669"/>
    <property type="project" value="UniProtKB-EC"/>
</dbReference>
<keyword evidence="2" id="KW-0378">Hydrolase</keyword>
<organism evidence="2 3">
    <name type="scientific">Pandoraea terrae</name>
    <dbReference type="NCBI Taxonomy" id="1537710"/>
    <lineage>
        <taxon>Bacteria</taxon>
        <taxon>Pseudomonadati</taxon>
        <taxon>Pseudomonadota</taxon>
        <taxon>Betaproteobacteria</taxon>
        <taxon>Burkholderiales</taxon>
        <taxon>Burkholderiaceae</taxon>
        <taxon>Pandoraea</taxon>
    </lineage>
</organism>
<gene>
    <name evidence="2" type="ORF">PTE30175_05634</name>
</gene>
<dbReference type="InterPro" id="IPR015908">
    <property type="entry name" value="Allantoicase_dom"/>
</dbReference>
<dbReference type="EMBL" id="CABPRZ010000071">
    <property type="protein sequence ID" value="VVE59724.1"/>
    <property type="molecule type" value="Genomic_DNA"/>
</dbReference>
<dbReference type="GO" id="GO:0000256">
    <property type="term" value="P:allantoin catabolic process"/>
    <property type="evidence" value="ECO:0007669"/>
    <property type="project" value="InterPro"/>
</dbReference>
<dbReference type="Gene3D" id="2.60.120.260">
    <property type="entry name" value="Galactose-binding domain-like"/>
    <property type="match status" value="1"/>
</dbReference>
<evidence type="ECO:0000259" key="1">
    <source>
        <dbReference type="Pfam" id="PF03561"/>
    </source>
</evidence>
<dbReference type="Pfam" id="PF03561">
    <property type="entry name" value="Allantoicase"/>
    <property type="match status" value="1"/>
</dbReference>
<keyword evidence="3" id="KW-1185">Reference proteome</keyword>
<feature type="domain" description="Allantoicase" evidence="1">
    <location>
        <begin position="2"/>
        <end position="52"/>
    </location>
</feature>
<protein>
    <submittedName>
        <fullName evidence="2">Allantoicase</fullName>
        <ecNumber evidence="2">3.5.3.4</ecNumber>
    </submittedName>
</protein>
<dbReference type="SUPFAM" id="SSF49785">
    <property type="entry name" value="Galactose-binding domain-like"/>
    <property type="match status" value="1"/>
</dbReference>
<reference evidence="2 3" key="1">
    <citation type="submission" date="2019-08" db="EMBL/GenBank/DDBJ databases">
        <authorList>
            <person name="Peeters C."/>
        </authorList>
    </citation>
    <scope>NUCLEOTIDE SEQUENCE [LARGE SCALE GENOMIC DNA]</scope>
    <source>
        <strain evidence="2 3">LMG 30175</strain>
    </source>
</reference>
<proteinExistence type="predicted"/>
<evidence type="ECO:0000313" key="2">
    <source>
        <dbReference type="EMBL" id="VVE59724.1"/>
    </source>
</evidence>
<dbReference type="Proteomes" id="UP000414233">
    <property type="component" value="Unassembled WGS sequence"/>
</dbReference>